<evidence type="ECO:0000313" key="4">
    <source>
        <dbReference type="EMBL" id="SCQ18714.1"/>
    </source>
</evidence>
<dbReference type="OrthoDB" id="9801609at2"/>
<dbReference type="PANTHER" id="PTHR46401">
    <property type="entry name" value="GLYCOSYLTRANSFERASE WBBK-RELATED"/>
    <property type="match status" value="1"/>
</dbReference>
<protein>
    <submittedName>
        <fullName evidence="4">D-inositol 3-phosphate glycosyltransferase</fullName>
        <ecNumber evidence="4">2.4.1.250</ecNumber>
    </submittedName>
</protein>
<dbReference type="EC" id="2.4.1.250" evidence="4"/>
<evidence type="ECO:0000259" key="3">
    <source>
        <dbReference type="Pfam" id="PF13439"/>
    </source>
</evidence>
<name>A0A1D3UEX8_TANFO</name>
<reference evidence="4 5" key="1">
    <citation type="submission" date="2016-09" db="EMBL/GenBank/DDBJ databases">
        <authorList>
            <person name="Capua I."/>
            <person name="De Benedictis P."/>
            <person name="Joannis T."/>
            <person name="Lombin L.H."/>
            <person name="Cattoli G."/>
        </authorList>
    </citation>
    <scope>NUCLEOTIDE SEQUENCE [LARGE SCALE GENOMIC DNA]</scope>
    <source>
        <strain evidence="4 5">UB20</strain>
    </source>
</reference>
<dbReference type="CDD" id="cd03809">
    <property type="entry name" value="GT4_MtfB-like"/>
    <property type="match status" value="1"/>
</dbReference>
<dbReference type="Proteomes" id="UP000182057">
    <property type="component" value="Unassembled WGS sequence"/>
</dbReference>
<feature type="domain" description="Glycosyl transferase family 1" evidence="2">
    <location>
        <begin position="206"/>
        <end position="355"/>
    </location>
</feature>
<sequence>MKQSSPFKIGFDAKRAARNNTGLGNYSRFIISLLAKYSPQNRYYLYTPSSRRTNLLNQVADHTNVCYPHTGFWRRCPSLWRIWGVTKTIAQERIDLFHGLSNELPLNIRQAKHTRSIVTIHDLIFMRYPRYYRFFDRMIYRYKFRKACRNADRIIAVSHCTKKDIIDYWGIPSDKIDVVYQGCADDFKRPVSEKQLRSVRQTYKLPQQFILYVGSIEERKNLLLAVRALRRLNRPVKLVAIGKRTAYTQQVEQYIGAHRMESSVMLLTGISTHELPAFYRLATVFVYPSFFEGFGIPILEALCCGTPVIAAKGSCLEEAGGPGSLYVDPNDPDELAQSLERVLDDPHLRRRMIDEGLMHARRFDDEPLFRNLYNVYEKTLYPSVP</sequence>
<gene>
    <name evidence="4" type="primary">mshA_2</name>
    <name evidence="4" type="ORF">TFUB20_00439</name>
</gene>
<keyword evidence="4" id="KW-0328">Glycosyltransferase</keyword>
<dbReference type="InterPro" id="IPR001296">
    <property type="entry name" value="Glyco_trans_1"/>
</dbReference>
<dbReference type="Pfam" id="PF13439">
    <property type="entry name" value="Glyco_transf_4"/>
    <property type="match status" value="1"/>
</dbReference>
<dbReference type="Pfam" id="PF00534">
    <property type="entry name" value="Glycos_transf_1"/>
    <property type="match status" value="1"/>
</dbReference>
<dbReference type="SUPFAM" id="SSF53756">
    <property type="entry name" value="UDP-Glycosyltransferase/glycogen phosphorylase"/>
    <property type="match status" value="1"/>
</dbReference>
<dbReference type="GO" id="GO:0009103">
    <property type="term" value="P:lipopolysaccharide biosynthetic process"/>
    <property type="evidence" value="ECO:0007669"/>
    <property type="project" value="TreeGrafter"/>
</dbReference>
<dbReference type="RefSeq" id="WP_074449426.1">
    <property type="nucleotide sequence ID" value="NZ_FMMM01000021.1"/>
</dbReference>
<dbReference type="Gene3D" id="3.40.50.2000">
    <property type="entry name" value="Glycogen Phosphorylase B"/>
    <property type="match status" value="2"/>
</dbReference>
<evidence type="ECO:0000259" key="2">
    <source>
        <dbReference type="Pfam" id="PF00534"/>
    </source>
</evidence>
<accession>A0A1D3UEX8</accession>
<dbReference type="AlphaFoldDB" id="A0A1D3UEX8"/>
<dbReference type="GO" id="GO:0102710">
    <property type="term" value="F:D-inositol-3-phosphate glycosyltransferase activity"/>
    <property type="evidence" value="ECO:0007669"/>
    <property type="project" value="UniProtKB-EC"/>
</dbReference>
<feature type="domain" description="Glycosyltransferase subfamily 4-like N-terminal" evidence="3">
    <location>
        <begin position="42"/>
        <end position="183"/>
    </location>
</feature>
<keyword evidence="1 4" id="KW-0808">Transferase</keyword>
<dbReference type="EMBL" id="FMMM01000021">
    <property type="protein sequence ID" value="SCQ18714.1"/>
    <property type="molecule type" value="Genomic_DNA"/>
</dbReference>
<dbReference type="PANTHER" id="PTHR46401:SF2">
    <property type="entry name" value="GLYCOSYLTRANSFERASE WBBK-RELATED"/>
    <property type="match status" value="1"/>
</dbReference>
<organism evidence="4 5">
    <name type="scientific">Tannerella forsythia</name>
    <name type="common">Bacteroides forsythus</name>
    <dbReference type="NCBI Taxonomy" id="28112"/>
    <lineage>
        <taxon>Bacteria</taxon>
        <taxon>Pseudomonadati</taxon>
        <taxon>Bacteroidota</taxon>
        <taxon>Bacteroidia</taxon>
        <taxon>Bacteroidales</taxon>
        <taxon>Tannerellaceae</taxon>
        <taxon>Tannerella</taxon>
    </lineage>
</organism>
<evidence type="ECO:0000313" key="5">
    <source>
        <dbReference type="Proteomes" id="UP000182057"/>
    </source>
</evidence>
<proteinExistence type="predicted"/>
<evidence type="ECO:0000256" key="1">
    <source>
        <dbReference type="ARBA" id="ARBA00022679"/>
    </source>
</evidence>
<dbReference type="InterPro" id="IPR028098">
    <property type="entry name" value="Glyco_trans_4-like_N"/>
</dbReference>